<reference evidence="2 3" key="1">
    <citation type="submission" date="2024-01" db="EMBL/GenBank/DDBJ databases">
        <title>The genomes of 5 underutilized Papilionoideae crops provide insights into root nodulation and disease resistanc.</title>
        <authorList>
            <person name="Jiang F."/>
        </authorList>
    </citation>
    <scope>NUCLEOTIDE SEQUENCE [LARGE SCALE GENOMIC DNA]</scope>
    <source>
        <strain evidence="2">DUOXIRENSHENG_FW03</strain>
        <tissue evidence="2">Leaves</tissue>
    </source>
</reference>
<proteinExistence type="predicted"/>
<gene>
    <name evidence="2" type="ORF">VNO78_12375</name>
</gene>
<evidence type="ECO:0000313" key="3">
    <source>
        <dbReference type="Proteomes" id="UP001386955"/>
    </source>
</evidence>
<protein>
    <submittedName>
        <fullName evidence="2">Uncharacterized protein</fullName>
    </submittedName>
</protein>
<evidence type="ECO:0000256" key="1">
    <source>
        <dbReference type="SAM" id="MobiDB-lite"/>
    </source>
</evidence>
<feature type="region of interest" description="Disordered" evidence="1">
    <location>
        <begin position="118"/>
        <end position="145"/>
    </location>
</feature>
<comment type="caution">
    <text evidence="2">The sequence shown here is derived from an EMBL/GenBank/DDBJ whole genome shotgun (WGS) entry which is preliminary data.</text>
</comment>
<feature type="compositionally biased region" description="Polar residues" evidence="1">
    <location>
        <begin position="127"/>
        <end position="145"/>
    </location>
</feature>
<evidence type="ECO:0000313" key="2">
    <source>
        <dbReference type="EMBL" id="KAK7401063.1"/>
    </source>
</evidence>
<dbReference type="Proteomes" id="UP001386955">
    <property type="component" value="Unassembled WGS sequence"/>
</dbReference>
<keyword evidence="3" id="KW-1185">Reference proteome</keyword>
<dbReference type="AlphaFoldDB" id="A0AAN9XNX4"/>
<organism evidence="2 3">
    <name type="scientific">Psophocarpus tetragonolobus</name>
    <name type="common">Winged bean</name>
    <name type="synonym">Dolichos tetragonolobus</name>
    <dbReference type="NCBI Taxonomy" id="3891"/>
    <lineage>
        <taxon>Eukaryota</taxon>
        <taxon>Viridiplantae</taxon>
        <taxon>Streptophyta</taxon>
        <taxon>Embryophyta</taxon>
        <taxon>Tracheophyta</taxon>
        <taxon>Spermatophyta</taxon>
        <taxon>Magnoliopsida</taxon>
        <taxon>eudicotyledons</taxon>
        <taxon>Gunneridae</taxon>
        <taxon>Pentapetalae</taxon>
        <taxon>rosids</taxon>
        <taxon>fabids</taxon>
        <taxon>Fabales</taxon>
        <taxon>Fabaceae</taxon>
        <taxon>Papilionoideae</taxon>
        <taxon>50 kb inversion clade</taxon>
        <taxon>NPAAA clade</taxon>
        <taxon>indigoferoid/millettioid clade</taxon>
        <taxon>Phaseoleae</taxon>
        <taxon>Psophocarpus</taxon>
    </lineage>
</organism>
<sequence length="145" mass="16076">MWNQSRLSIENNGLPILNSPIPKGRKKSPNRKVQRKIGYITSICMPLDLECPGRSQSGHLGSKTICDFAVSNLAEHGEEIAFLIQTFIPLTTDGTEEEHGTTIDPNRCWSMDSTCLENSASKEQKTKVTTSTQCSESSTYDEAHE</sequence>
<dbReference type="EMBL" id="JAYMYS010000003">
    <property type="protein sequence ID" value="KAK7401063.1"/>
    <property type="molecule type" value="Genomic_DNA"/>
</dbReference>
<name>A0AAN9XNX4_PSOTE</name>
<accession>A0AAN9XNX4</accession>